<keyword evidence="4" id="KW-1003">Cell membrane</keyword>
<feature type="transmembrane region" description="Helical" evidence="9">
    <location>
        <begin position="386"/>
        <end position="408"/>
    </location>
</feature>
<name>A0A7K1FKG3_9ACTN</name>
<sequence length="645" mass="66958">MSSGPAEPGTAVPAAPAAAPDAPTPAGLTHQQIRTILIGLVAGMFLAALDQTIVTTAIRTIGDELDGLSVQAWVTTAYLITSTVSTPLYGKLSDIYGRRPLFITAITLFIIGSAACTFATSMYELAAFRAFQGLGAGGLFSLALAILADIVPARERAKYQGYFLAVFGASSVIGPLVGGAFAGADSILGISGWRWVFLINVPIGIIALAIVARVLHIPHTRHDHRIDWWGATTLVIGLVPLLIVAEQGREWGWGSARVLILIAVGVIGVAAFVRVEFMMKDEALIPMRLFRSSTFSQGMVLNALVGMAMFGAISCLPLYLQLVKGATPTSSGLLLIPLMLGVMAGSVISGQLTSRTGRYKIFPVIGTGLLVVAFLLLLTVQVDTPFWLLDIFFVMVGLGLGLNMQTLLIAVQNAVPARDIGVATSSATFFRSVGGTLGVAVFLSLLFNSLPDKIMSAVSAKSSDPVFQAAVAQASGATTPAAAQQYLGGLGAELQNDSSFLSTIDPIIAHPYREGFVSSTHLVYIVAACLTALAFAIVLFLKETPLRTMSALQERQAEEASLKAETLSADAPVASSVSTGTVSVGAAAAGAVGTAEVSSGVFDESEDSDPGAGAHAGAGIPVQDLLEKSDTPVDPEGEGTGRHEA</sequence>
<reference evidence="11 12" key="1">
    <citation type="submission" date="2019-11" db="EMBL/GenBank/DDBJ databases">
        <authorList>
            <person name="Jiang L.-Q."/>
        </authorList>
    </citation>
    <scope>NUCLEOTIDE SEQUENCE [LARGE SCALE GENOMIC DNA]</scope>
    <source>
        <strain evidence="11 12">YIM 132087</strain>
    </source>
</reference>
<evidence type="ECO:0000259" key="10">
    <source>
        <dbReference type="PROSITE" id="PS50850"/>
    </source>
</evidence>
<feature type="transmembrane region" description="Helical" evidence="9">
    <location>
        <begin position="361"/>
        <end position="380"/>
    </location>
</feature>
<evidence type="ECO:0000256" key="2">
    <source>
        <dbReference type="ARBA" id="ARBA00007520"/>
    </source>
</evidence>
<dbReference type="EMBL" id="WLYK01000003">
    <property type="protein sequence ID" value="MTD14576.1"/>
    <property type="molecule type" value="Genomic_DNA"/>
</dbReference>
<dbReference type="Gene3D" id="1.20.1250.20">
    <property type="entry name" value="MFS general substrate transporter like domains"/>
    <property type="match status" value="1"/>
</dbReference>
<dbReference type="InterPro" id="IPR036259">
    <property type="entry name" value="MFS_trans_sf"/>
</dbReference>
<dbReference type="GO" id="GO:0005886">
    <property type="term" value="C:plasma membrane"/>
    <property type="evidence" value="ECO:0007669"/>
    <property type="project" value="UniProtKB-SubCell"/>
</dbReference>
<feature type="transmembrane region" description="Helical" evidence="9">
    <location>
        <begin position="521"/>
        <end position="541"/>
    </location>
</feature>
<feature type="transmembrane region" description="Helical" evidence="9">
    <location>
        <begin position="70"/>
        <end position="89"/>
    </location>
</feature>
<dbReference type="Proteomes" id="UP000460221">
    <property type="component" value="Unassembled WGS sequence"/>
</dbReference>
<feature type="transmembrane region" description="Helical" evidence="9">
    <location>
        <begin position="36"/>
        <end position="58"/>
    </location>
</feature>
<dbReference type="SUPFAM" id="SSF103473">
    <property type="entry name" value="MFS general substrate transporter"/>
    <property type="match status" value="1"/>
</dbReference>
<dbReference type="GO" id="GO:0022857">
    <property type="term" value="F:transmembrane transporter activity"/>
    <property type="evidence" value="ECO:0007669"/>
    <property type="project" value="InterPro"/>
</dbReference>
<evidence type="ECO:0000256" key="6">
    <source>
        <dbReference type="ARBA" id="ARBA00022989"/>
    </source>
</evidence>
<feature type="region of interest" description="Disordered" evidence="8">
    <location>
        <begin position="598"/>
        <end position="645"/>
    </location>
</feature>
<feature type="transmembrane region" description="Helical" evidence="9">
    <location>
        <begin position="162"/>
        <end position="183"/>
    </location>
</feature>
<keyword evidence="12" id="KW-1185">Reference proteome</keyword>
<evidence type="ECO:0000313" key="12">
    <source>
        <dbReference type="Proteomes" id="UP000460221"/>
    </source>
</evidence>
<dbReference type="Gene3D" id="1.20.1720.10">
    <property type="entry name" value="Multidrug resistance protein D"/>
    <property type="match status" value="1"/>
</dbReference>
<evidence type="ECO:0000256" key="7">
    <source>
        <dbReference type="ARBA" id="ARBA00023136"/>
    </source>
</evidence>
<dbReference type="PANTHER" id="PTHR23501">
    <property type="entry name" value="MAJOR FACILITATOR SUPERFAMILY"/>
    <property type="match status" value="1"/>
</dbReference>
<gene>
    <name evidence="11" type="ORF">GIS00_11545</name>
</gene>
<protein>
    <submittedName>
        <fullName evidence="11">DHA2 family efflux MFS transporter permease subunit</fullName>
    </submittedName>
</protein>
<evidence type="ECO:0000256" key="9">
    <source>
        <dbReference type="SAM" id="Phobius"/>
    </source>
</evidence>
<evidence type="ECO:0000256" key="1">
    <source>
        <dbReference type="ARBA" id="ARBA00004651"/>
    </source>
</evidence>
<keyword evidence="7 9" id="KW-0472">Membrane</keyword>
<accession>A0A7K1FKG3</accession>
<feature type="transmembrane region" description="Helical" evidence="9">
    <location>
        <begin position="298"/>
        <end position="320"/>
    </location>
</feature>
<dbReference type="InterPro" id="IPR011701">
    <property type="entry name" value="MFS"/>
</dbReference>
<evidence type="ECO:0000256" key="8">
    <source>
        <dbReference type="SAM" id="MobiDB-lite"/>
    </source>
</evidence>
<feature type="transmembrane region" description="Helical" evidence="9">
    <location>
        <begin position="257"/>
        <end position="277"/>
    </location>
</feature>
<feature type="transmembrane region" description="Helical" evidence="9">
    <location>
        <begin position="129"/>
        <end position="150"/>
    </location>
</feature>
<keyword evidence="6 9" id="KW-1133">Transmembrane helix</keyword>
<evidence type="ECO:0000256" key="4">
    <source>
        <dbReference type="ARBA" id="ARBA00022475"/>
    </source>
</evidence>
<feature type="domain" description="Major facilitator superfamily (MFS) profile" evidence="10">
    <location>
        <begin position="36"/>
        <end position="546"/>
    </location>
</feature>
<evidence type="ECO:0000313" key="11">
    <source>
        <dbReference type="EMBL" id="MTD14576.1"/>
    </source>
</evidence>
<dbReference type="RefSeq" id="WP_154768567.1">
    <property type="nucleotide sequence ID" value="NZ_WLYK01000003.1"/>
</dbReference>
<evidence type="ECO:0000256" key="3">
    <source>
        <dbReference type="ARBA" id="ARBA00022448"/>
    </source>
</evidence>
<dbReference type="CDD" id="cd17502">
    <property type="entry name" value="MFS_Azr1_MDR_like"/>
    <property type="match status" value="1"/>
</dbReference>
<keyword evidence="3" id="KW-0813">Transport</keyword>
<dbReference type="PROSITE" id="PS50850">
    <property type="entry name" value="MFS"/>
    <property type="match status" value="1"/>
</dbReference>
<feature type="transmembrane region" description="Helical" evidence="9">
    <location>
        <begin position="332"/>
        <end position="349"/>
    </location>
</feature>
<dbReference type="Pfam" id="PF07690">
    <property type="entry name" value="MFS_1"/>
    <property type="match status" value="1"/>
</dbReference>
<keyword evidence="5 9" id="KW-0812">Transmembrane</keyword>
<dbReference type="AlphaFoldDB" id="A0A7K1FKG3"/>
<dbReference type="NCBIfam" id="TIGR00711">
    <property type="entry name" value="efflux_EmrB"/>
    <property type="match status" value="1"/>
</dbReference>
<feature type="transmembrane region" description="Helical" evidence="9">
    <location>
        <begin position="228"/>
        <end position="245"/>
    </location>
</feature>
<dbReference type="InterPro" id="IPR020846">
    <property type="entry name" value="MFS_dom"/>
</dbReference>
<comment type="subcellular location">
    <subcellularLocation>
        <location evidence="1">Cell membrane</location>
        <topology evidence="1">Multi-pass membrane protein</topology>
    </subcellularLocation>
</comment>
<dbReference type="InterPro" id="IPR004638">
    <property type="entry name" value="EmrB-like"/>
</dbReference>
<comment type="caution">
    <text evidence="11">The sequence shown here is derived from an EMBL/GenBank/DDBJ whole genome shotgun (WGS) entry which is preliminary data.</text>
</comment>
<dbReference type="PANTHER" id="PTHR23501:SF197">
    <property type="entry name" value="COMD"/>
    <property type="match status" value="1"/>
</dbReference>
<comment type="similarity">
    <text evidence="2">Belongs to the major facilitator superfamily. TCR/Tet family.</text>
</comment>
<proteinExistence type="inferred from homology"/>
<feature type="transmembrane region" description="Helical" evidence="9">
    <location>
        <begin position="429"/>
        <end position="447"/>
    </location>
</feature>
<evidence type="ECO:0000256" key="5">
    <source>
        <dbReference type="ARBA" id="ARBA00022692"/>
    </source>
</evidence>
<feature type="transmembrane region" description="Helical" evidence="9">
    <location>
        <begin position="195"/>
        <end position="216"/>
    </location>
</feature>
<feature type="transmembrane region" description="Helical" evidence="9">
    <location>
        <begin position="101"/>
        <end position="123"/>
    </location>
</feature>
<organism evidence="11 12">
    <name type="scientific">Nakamurella alba</name>
    <dbReference type="NCBI Taxonomy" id="2665158"/>
    <lineage>
        <taxon>Bacteria</taxon>
        <taxon>Bacillati</taxon>
        <taxon>Actinomycetota</taxon>
        <taxon>Actinomycetes</taxon>
        <taxon>Nakamurellales</taxon>
        <taxon>Nakamurellaceae</taxon>
        <taxon>Nakamurella</taxon>
    </lineage>
</organism>
<dbReference type="FunFam" id="1.20.1720.10:FF:000004">
    <property type="entry name" value="EmrB/QacA family drug resistance transporter"/>
    <property type="match status" value="1"/>
</dbReference>
<feature type="region of interest" description="Disordered" evidence="8">
    <location>
        <begin position="1"/>
        <end position="26"/>
    </location>
</feature>